<evidence type="ECO:0000313" key="11">
    <source>
        <dbReference type="EMBL" id="MSS42336.1"/>
    </source>
</evidence>
<feature type="modified residue" description="N6-(pyridoxal phosphate)lysine" evidence="6">
    <location>
        <position position="272"/>
    </location>
</feature>
<comment type="caution">
    <text evidence="11">The sequence shown here is derived from an EMBL/GenBank/DDBJ whole genome shotgun (WGS) entry which is preliminary data.</text>
</comment>
<dbReference type="GO" id="GO:0005829">
    <property type="term" value="C:cytosol"/>
    <property type="evidence" value="ECO:0007669"/>
    <property type="project" value="TreeGrafter"/>
</dbReference>
<evidence type="ECO:0000313" key="10">
    <source>
        <dbReference type="EMBL" id="MCG4564884.1"/>
    </source>
</evidence>
<dbReference type="HAMAP" id="MF_00713">
    <property type="entry name" value="GcvPB"/>
    <property type="match status" value="1"/>
</dbReference>
<dbReference type="FunFam" id="3.90.1150.10:FF:000014">
    <property type="entry name" value="Probable glycine dehydrogenase (decarboxylating) subunit 2"/>
    <property type="match status" value="1"/>
</dbReference>
<comment type="similarity">
    <text evidence="6">Belongs to the GcvP family. C-terminal subunit subfamily.</text>
</comment>
<dbReference type="GO" id="GO:0004375">
    <property type="term" value="F:glycine dehydrogenase (decarboxylating) activity"/>
    <property type="evidence" value="ECO:0007669"/>
    <property type="project" value="UniProtKB-EC"/>
</dbReference>
<dbReference type="PANTHER" id="PTHR11773:SF1">
    <property type="entry name" value="GLYCINE DEHYDROGENASE (DECARBOXYLATING), MITOCHONDRIAL"/>
    <property type="match status" value="1"/>
</dbReference>
<dbReference type="Proteomes" id="UP000462760">
    <property type="component" value="Unassembled WGS sequence"/>
</dbReference>
<dbReference type="InterPro" id="IPR049316">
    <property type="entry name" value="GDC-P_C"/>
</dbReference>
<evidence type="ECO:0000313" key="13">
    <source>
        <dbReference type="Proteomes" id="UP001108123"/>
    </source>
</evidence>
<dbReference type="InterPro" id="IPR023012">
    <property type="entry name" value="GcvPB"/>
</dbReference>
<dbReference type="AlphaFoldDB" id="A0A844FEE9"/>
<reference evidence="10" key="2">
    <citation type="submission" date="2022-01" db="EMBL/GenBank/DDBJ databases">
        <title>Collection of gut derived symbiotic bacterial strains cultured from healthy donors.</title>
        <authorList>
            <person name="Lin H."/>
            <person name="Kohout C."/>
            <person name="Waligurski E."/>
            <person name="Pamer E.G."/>
        </authorList>
    </citation>
    <scope>NUCLEOTIDE SEQUENCE</scope>
    <source>
        <strain evidence="10">MSK.14.39</strain>
    </source>
</reference>
<dbReference type="GO" id="GO:0030170">
    <property type="term" value="F:pyridoxal phosphate binding"/>
    <property type="evidence" value="ECO:0007669"/>
    <property type="project" value="TreeGrafter"/>
</dbReference>
<comment type="catalytic activity">
    <reaction evidence="5 6">
        <text>N(6)-[(R)-lipoyl]-L-lysyl-[glycine-cleavage complex H protein] + glycine + H(+) = N(6)-[(R)-S(8)-aminomethyldihydrolipoyl]-L-lysyl-[glycine-cleavage complex H protein] + CO2</text>
        <dbReference type="Rhea" id="RHEA:24304"/>
        <dbReference type="Rhea" id="RHEA-COMP:10494"/>
        <dbReference type="Rhea" id="RHEA-COMP:10495"/>
        <dbReference type="ChEBI" id="CHEBI:15378"/>
        <dbReference type="ChEBI" id="CHEBI:16526"/>
        <dbReference type="ChEBI" id="CHEBI:57305"/>
        <dbReference type="ChEBI" id="CHEBI:83099"/>
        <dbReference type="ChEBI" id="CHEBI:83143"/>
        <dbReference type="EC" id="1.4.4.2"/>
    </reaction>
</comment>
<feature type="region of interest" description="Disordered" evidence="7">
    <location>
        <begin position="453"/>
        <end position="484"/>
    </location>
</feature>
<dbReference type="EMBL" id="JAKNID010000014">
    <property type="protein sequence ID" value="MCG4564884.1"/>
    <property type="molecule type" value="Genomic_DNA"/>
</dbReference>
<dbReference type="InterPro" id="IPR020581">
    <property type="entry name" value="GDC_P"/>
</dbReference>
<evidence type="ECO:0000256" key="4">
    <source>
        <dbReference type="ARBA" id="ARBA00023002"/>
    </source>
</evidence>
<keyword evidence="13" id="KW-1185">Reference proteome</keyword>
<dbReference type="FunFam" id="3.40.640.10:FF:000034">
    <property type="entry name" value="Probable glycine dehydrogenase (decarboxylating) subunit 2"/>
    <property type="match status" value="1"/>
</dbReference>
<evidence type="ECO:0000313" key="12">
    <source>
        <dbReference type="Proteomes" id="UP000462760"/>
    </source>
</evidence>
<feature type="compositionally biased region" description="Basic and acidic residues" evidence="7">
    <location>
        <begin position="453"/>
        <end position="474"/>
    </location>
</feature>
<feature type="domain" description="Glycine dehydrogenase C-terminal" evidence="9">
    <location>
        <begin position="351"/>
        <end position="452"/>
    </location>
</feature>
<dbReference type="GO" id="GO:0005960">
    <property type="term" value="C:glycine cleavage complex"/>
    <property type="evidence" value="ECO:0007669"/>
    <property type="project" value="TreeGrafter"/>
</dbReference>
<dbReference type="GO" id="GO:0019464">
    <property type="term" value="P:glycine decarboxylation via glycine cleavage system"/>
    <property type="evidence" value="ECO:0007669"/>
    <property type="project" value="UniProtKB-UniRule"/>
</dbReference>
<dbReference type="PANTHER" id="PTHR11773">
    <property type="entry name" value="GLYCINE DEHYDROGENASE, DECARBOXYLATING"/>
    <property type="match status" value="1"/>
</dbReference>
<dbReference type="NCBIfam" id="NF003346">
    <property type="entry name" value="PRK04366.1"/>
    <property type="match status" value="1"/>
</dbReference>
<dbReference type="InterPro" id="IPR015422">
    <property type="entry name" value="PyrdxlP-dep_Trfase_small"/>
</dbReference>
<sequence>MREYDKLIFELSKEGRTAYKLPEIDVEEIDLKELIPEEYLNEKEIDFPEVSEVDIIRHYTNLANKNYGVDTGFYPLGSCTMKYNPKINEDMARLDGFVNIHPYQREETVQGALKLMYELDEALCEITGMDKMTLQPAAGAHGELTGLMLIKAYHEKRGDSKRTKIIVPDSAHGTNPASAAMAGFDAVEVKSTAEGLVDIESLKEVLSDEIAGLMLTNPNTLGLFEKEIKEIADLVHDCGGLLYYDGANANAIMGITRPGDMGFDVVHLNLHKTFSTPHGGGGPGSGPVGVKKDLIEFLPVPVVEREEDRYFLNYDYPNSIGKVKDFYGHFNVLVKTYSYILTMGKDGLKRASEVAVLNSNYLMSQLKEDYYLPIDTIYKHEFVLGGLKDENLEVKTLDIAKRLLDFGFHPPTVYFPLIVNEALMIEPTETESKETLDEFVAALKQIAKEAKENPEILKEAPHNTPVRRIDETKAARNPVLKYEG</sequence>
<organism evidence="11 12">
    <name type="scientific">Anaerosalibacter bizertensis</name>
    <dbReference type="NCBI Taxonomy" id="932217"/>
    <lineage>
        <taxon>Bacteria</taxon>
        <taxon>Bacillati</taxon>
        <taxon>Bacillota</taxon>
        <taxon>Tissierellia</taxon>
        <taxon>Tissierellales</taxon>
        <taxon>Sporanaerobacteraceae</taxon>
        <taxon>Anaerosalibacter</taxon>
    </lineage>
</organism>
<evidence type="ECO:0000256" key="5">
    <source>
        <dbReference type="ARBA" id="ARBA00049026"/>
    </source>
</evidence>
<dbReference type="OrthoDB" id="9801272at2"/>
<dbReference type="CDD" id="cd00613">
    <property type="entry name" value="GDC-P"/>
    <property type="match status" value="1"/>
</dbReference>
<reference evidence="11 12" key="1">
    <citation type="submission" date="2019-08" db="EMBL/GenBank/DDBJ databases">
        <title>In-depth cultivation of the pig gut microbiome towards novel bacterial diversity and tailored functional studies.</title>
        <authorList>
            <person name="Wylensek D."/>
            <person name="Hitch T.C.A."/>
            <person name="Clavel T."/>
        </authorList>
    </citation>
    <scope>NUCLEOTIDE SEQUENCE [LARGE SCALE GENOMIC DNA]</scope>
    <source>
        <strain evidence="11 12">Med78-601-WT-4W-RMD-3</strain>
    </source>
</reference>
<protein>
    <recommendedName>
        <fullName evidence="6">Probable glycine dehydrogenase (decarboxylating) subunit 2</fullName>
        <ecNumber evidence="6">1.4.4.2</ecNumber>
    </recommendedName>
    <alternativeName>
        <fullName evidence="6">Glycine cleavage system P-protein subunit 2</fullName>
    </alternativeName>
    <alternativeName>
        <fullName evidence="6">Glycine decarboxylase subunit 2</fullName>
    </alternativeName>
    <alternativeName>
        <fullName evidence="6">Glycine dehydrogenase (aminomethyl-transferring) subunit 2</fullName>
    </alternativeName>
</protein>
<comment type="subunit">
    <text evidence="6">The glycine cleavage system is composed of four proteins: P, T, L and H. In this organism, the P 'protein' is a heterodimer of two subunits.</text>
</comment>
<dbReference type="EMBL" id="VULR01000001">
    <property type="protein sequence ID" value="MSS42336.1"/>
    <property type="molecule type" value="Genomic_DNA"/>
</dbReference>
<evidence type="ECO:0000256" key="3">
    <source>
        <dbReference type="ARBA" id="ARBA00022898"/>
    </source>
</evidence>
<dbReference type="RefSeq" id="WP_154481812.1">
    <property type="nucleotide sequence ID" value="NZ_JAHLOA010000006.1"/>
</dbReference>
<gene>
    <name evidence="6 10" type="primary">gcvPB</name>
    <name evidence="11" type="ORF">FYJ27_01105</name>
    <name evidence="10" type="ORF">L0P62_05410</name>
</gene>
<dbReference type="GO" id="GO:0016594">
    <property type="term" value="F:glycine binding"/>
    <property type="evidence" value="ECO:0007669"/>
    <property type="project" value="TreeGrafter"/>
</dbReference>
<dbReference type="Gene3D" id="6.20.440.10">
    <property type="match status" value="1"/>
</dbReference>
<proteinExistence type="inferred from homology"/>
<accession>A0A844FEE9</accession>
<keyword evidence="3 6" id="KW-0663">Pyridoxal phosphate</keyword>
<evidence type="ECO:0000259" key="8">
    <source>
        <dbReference type="Pfam" id="PF02347"/>
    </source>
</evidence>
<evidence type="ECO:0000256" key="1">
    <source>
        <dbReference type="ARBA" id="ARBA00001933"/>
    </source>
</evidence>
<comment type="cofactor">
    <cofactor evidence="1 6">
        <name>pyridoxal 5'-phosphate</name>
        <dbReference type="ChEBI" id="CHEBI:597326"/>
    </cofactor>
</comment>
<dbReference type="Proteomes" id="UP001108123">
    <property type="component" value="Unassembled WGS sequence"/>
</dbReference>
<dbReference type="InterPro" id="IPR015424">
    <property type="entry name" value="PyrdxlP-dep_Trfase"/>
</dbReference>
<feature type="domain" description="Glycine cleavage system P-protein N-terminal" evidence="8">
    <location>
        <begin position="21"/>
        <end position="308"/>
    </location>
</feature>
<dbReference type="InterPro" id="IPR049315">
    <property type="entry name" value="GDC-P_N"/>
</dbReference>
<dbReference type="Gene3D" id="3.90.1150.10">
    <property type="entry name" value="Aspartate Aminotransferase, domain 1"/>
    <property type="match status" value="1"/>
</dbReference>
<evidence type="ECO:0000256" key="7">
    <source>
        <dbReference type="SAM" id="MobiDB-lite"/>
    </source>
</evidence>
<evidence type="ECO:0000256" key="2">
    <source>
        <dbReference type="ARBA" id="ARBA00003788"/>
    </source>
</evidence>
<dbReference type="Gene3D" id="3.40.640.10">
    <property type="entry name" value="Type I PLP-dependent aspartate aminotransferase-like (Major domain)"/>
    <property type="match status" value="1"/>
</dbReference>
<evidence type="ECO:0000256" key="6">
    <source>
        <dbReference type="HAMAP-Rule" id="MF_00713"/>
    </source>
</evidence>
<dbReference type="SUPFAM" id="SSF53383">
    <property type="entry name" value="PLP-dependent transferases"/>
    <property type="match status" value="1"/>
</dbReference>
<keyword evidence="4 6" id="KW-0560">Oxidoreductase</keyword>
<comment type="function">
    <text evidence="2 6">The glycine cleavage system catalyzes the degradation of glycine. The P protein binds the alpha-amino group of glycine through its pyridoxal phosphate cofactor; CO(2) is released and the remaining methylamine moiety is then transferred to the lipoamide cofactor of the H protein.</text>
</comment>
<dbReference type="EC" id="1.4.4.2" evidence="6"/>
<evidence type="ECO:0000259" key="9">
    <source>
        <dbReference type="Pfam" id="PF21478"/>
    </source>
</evidence>
<dbReference type="InterPro" id="IPR015421">
    <property type="entry name" value="PyrdxlP-dep_Trfase_major"/>
</dbReference>
<name>A0A844FEE9_9FIRM</name>
<dbReference type="Pfam" id="PF02347">
    <property type="entry name" value="GDC-P"/>
    <property type="match status" value="1"/>
</dbReference>
<dbReference type="Pfam" id="PF21478">
    <property type="entry name" value="GcvP2_C"/>
    <property type="match status" value="1"/>
</dbReference>